<proteinExistence type="predicted"/>
<name>A0A816HNA9_ADIRI</name>
<evidence type="ECO:0000313" key="1">
    <source>
        <dbReference type="EMBL" id="CAF1689517.1"/>
    </source>
</evidence>
<dbReference type="AlphaFoldDB" id="A0A816HNA9"/>
<comment type="caution">
    <text evidence="1">The sequence shown here is derived from an EMBL/GenBank/DDBJ whole genome shotgun (WGS) entry which is preliminary data.</text>
</comment>
<gene>
    <name evidence="1" type="ORF">XAT740_LOCUS63338</name>
</gene>
<evidence type="ECO:0000313" key="2">
    <source>
        <dbReference type="Proteomes" id="UP000663828"/>
    </source>
</evidence>
<sequence>MLPIIFTGAGPAAPYKYHPPGKTTPSAFWSCPCTTHSSDGHPGR</sequence>
<dbReference type="EMBL" id="CAJNOR010019346">
    <property type="protein sequence ID" value="CAF1689517.1"/>
    <property type="molecule type" value="Genomic_DNA"/>
</dbReference>
<keyword evidence="2" id="KW-1185">Reference proteome</keyword>
<reference evidence="1" key="1">
    <citation type="submission" date="2021-02" db="EMBL/GenBank/DDBJ databases">
        <authorList>
            <person name="Nowell W R."/>
        </authorList>
    </citation>
    <scope>NUCLEOTIDE SEQUENCE</scope>
</reference>
<feature type="non-terminal residue" evidence="1">
    <location>
        <position position="1"/>
    </location>
</feature>
<protein>
    <submittedName>
        <fullName evidence="1">Uncharacterized protein</fullName>
    </submittedName>
</protein>
<organism evidence="1 2">
    <name type="scientific">Adineta ricciae</name>
    <name type="common">Rotifer</name>
    <dbReference type="NCBI Taxonomy" id="249248"/>
    <lineage>
        <taxon>Eukaryota</taxon>
        <taxon>Metazoa</taxon>
        <taxon>Spiralia</taxon>
        <taxon>Gnathifera</taxon>
        <taxon>Rotifera</taxon>
        <taxon>Eurotatoria</taxon>
        <taxon>Bdelloidea</taxon>
        <taxon>Adinetida</taxon>
        <taxon>Adinetidae</taxon>
        <taxon>Adineta</taxon>
    </lineage>
</organism>
<dbReference type="Proteomes" id="UP000663828">
    <property type="component" value="Unassembled WGS sequence"/>
</dbReference>
<accession>A0A816HNA9</accession>